<keyword evidence="14" id="KW-0862">Zinc</keyword>
<dbReference type="Pfam" id="PF18212">
    <property type="entry name" value="ZNRF_3_ecto"/>
    <property type="match status" value="1"/>
</dbReference>
<reference evidence="25" key="2">
    <citation type="submission" date="2025-08" db="UniProtKB">
        <authorList>
            <consortium name="Ensembl"/>
        </authorList>
    </citation>
    <scope>IDENTIFICATION</scope>
</reference>
<dbReference type="PROSITE" id="PS50089">
    <property type="entry name" value="ZF_RING_2"/>
    <property type="match status" value="1"/>
</dbReference>
<dbReference type="GeneTree" id="ENSGT00940000154006"/>
<dbReference type="AlphaFoldDB" id="A0A4W2HAP7"/>
<keyword evidence="15 23" id="KW-1133">Transmembrane helix</keyword>
<gene>
    <name evidence="25" type="primary">ZNRF3</name>
</gene>
<dbReference type="GO" id="GO:0005886">
    <property type="term" value="C:plasma membrane"/>
    <property type="evidence" value="ECO:0007669"/>
    <property type="project" value="UniProtKB-SubCell"/>
</dbReference>
<evidence type="ECO:0000256" key="4">
    <source>
        <dbReference type="ARBA" id="ARBA00008759"/>
    </source>
</evidence>
<feature type="region of interest" description="Disordered" evidence="22">
    <location>
        <begin position="975"/>
        <end position="1028"/>
    </location>
</feature>
<evidence type="ECO:0000256" key="3">
    <source>
        <dbReference type="ARBA" id="ARBA00004906"/>
    </source>
</evidence>
<dbReference type="PANTHER" id="PTHR16200">
    <property type="entry name" value="RING ZINC FINGER"/>
    <property type="match status" value="1"/>
</dbReference>
<feature type="region of interest" description="Disordered" evidence="22">
    <location>
        <begin position="567"/>
        <end position="590"/>
    </location>
</feature>
<evidence type="ECO:0000256" key="21">
    <source>
        <dbReference type="PROSITE-ProRule" id="PRU00175"/>
    </source>
</evidence>
<comment type="pathway">
    <text evidence="3">Protein modification; protein ubiquitination.</text>
</comment>
<keyword evidence="13" id="KW-0833">Ubl conjugation pathway</keyword>
<evidence type="ECO:0000256" key="8">
    <source>
        <dbReference type="ARBA" id="ARBA00022687"/>
    </source>
</evidence>
<feature type="domain" description="RING-type" evidence="24">
    <location>
        <begin position="380"/>
        <end position="421"/>
    </location>
</feature>
<evidence type="ECO:0000313" key="25">
    <source>
        <dbReference type="Ensembl" id="ENSBIXP00005027956.1"/>
    </source>
</evidence>
<organism evidence="25 26">
    <name type="scientific">Bos indicus x Bos taurus</name>
    <name type="common">Hybrid cattle</name>
    <dbReference type="NCBI Taxonomy" id="30522"/>
    <lineage>
        <taxon>Eukaryota</taxon>
        <taxon>Metazoa</taxon>
        <taxon>Chordata</taxon>
        <taxon>Craniata</taxon>
        <taxon>Vertebrata</taxon>
        <taxon>Euteleostomi</taxon>
        <taxon>Mammalia</taxon>
        <taxon>Eutheria</taxon>
        <taxon>Laurasiatheria</taxon>
        <taxon>Artiodactyla</taxon>
        <taxon>Ruminantia</taxon>
        <taxon>Pecora</taxon>
        <taxon>Bovidae</taxon>
        <taxon>Bovinae</taxon>
        <taxon>Bos</taxon>
    </lineage>
</organism>
<keyword evidence="11" id="KW-0732">Signal</keyword>
<dbReference type="GO" id="GO:2000051">
    <property type="term" value="P:negative regulation of non-canonical Wnt signaling pathway"/>
    <property type="evidence" value="ECO:0007669"/>
    <property type="project" value="Ensembl"/>
</dbReference>
<feature type="region of interest" description="Disordered" evidence="22">
    <location>
        <begin position="696"/>
        <end position="788"/>
    </location>
</feature>
<keyword evidence="10" id="KW-0479">Metal-binding</keyword>
<evidence type="ECO:0000256" key="11">
    <source>
        <dbReference type="ARBA" id="ARBA00022729"/>
    </source>
</evidence>
<feature type="compositionally biased region" description="Low complexity" evidence="22">
    <location>
        <begin position="578"/>
        <end position="587"/>
    </location>
</feature>
<dbReference type="GO" id="GO:0038018">
    <property type="term" value="P:Wnt receptor catabolic process"/>
    <property type="evidence" value="ECO:0007669"/>
    <property type="project" value="Ensembl"/>
</dbReference>
<dbReference type="GO" id="GO:0008270">
    <property type="term" value="F:zinc ion binding"/>
    <property type="evidence" value="ECO:0007669"/>
    <property type="project" value="UniProtKB-KW"/>
</dbReference>
<dbReference type="Gene3D" id="3.30.40.10">
    <property type="entry name" value="Zinc/RING finger domain, C3HC4 (zinc finger)"/>
    <property type="match status" value="1"/>
</dbReference>
<feature type="transmembrane region" description="Helical" evidence="23">
    <location>
        <begin position="303"/>
        <end position="325"/>
    </location>
</feature>
<dbReference type="UniPathway" id="UPA00143"/>
<dbReference type="GO" id="GO:0090090">
    <property type="term" value="P:negative regulation of canonical Wnt signaling pathway"/>
    <property type="evidence" value="ECO:0007669"/>
    <property type="project" value="Ensembl"/>
</dbReference>
<dbReference type="InterPro" id="IPR045903">
    <property type="entry name" value="ZNRF3_Znf_RING"/>
</dbReference>
<dbReference type="Proteomes" id="UP000429181">
    <property type="component" value="Chromosome 17"/>
</dbReference>
<evidence type="ECO:0000256" key="23">
    <source>
        <dbReference type="SAM" id="Phobius"/>
    </source>
</evidence>
<evidence type="ECO:0000256" key="7">
    <source>
        <dbReference type="ARBA" id="ARBA00022679"/>
    </source>
</evidence>
<evidence type="ECO:0000256" key="20">
    <source>
        <dbReference type="ARBA" id="ARBA00077187"/>
    </source>
</evidence>
<evidence type="ECO:0000256" key="6">
    <source>
        <dbReference type="ARBA" id="ARBA00022475"/>
    </source>
</evidence>
<keyword evidence="6" id="KW-1003">Cell membrane</keyword>
<keyword evidence="9 23" id="KW-0812">Transmembrane</keyword>
<evidence type="ECO:0000256" key="5">
    <source>
        <dbReference type="ARBA" id="ARBA00012483"/>
    </source>
</evidence>
<dbReference type="GO" id="GO:0061630">
    <property type="term" value="F:ubiquitin protein ligase activity"/>
    <property type="evidence" value="ECO:0007669"/>
    <property type="project" value="UniProtKB-EC"/>
</dbReference>
<evidence type="ECO:0000256" key="14">
    <source>
        <dbReference type="ARBA" id="ARBA00022833"/>
    </source>
</evidence>
<protein>
    <recommendedName>
        <fullName evidence="19">E3 ubiquitin-protein ligase ZNRF3</fullName>
        <ecNumber evidence="5">2.3.2.27</ecNumber>
    </recommendedName>
    <alternativeName>
        <fullName evidence="20">RING-type E3 ubiquitin transferase ZNRF3</fullName>
    </alternativeName>
    <alternativeName>
        <fullName evidence="17">Zinc/RING finger protein 3</fullName>
    </alternativeName>
</protein>
<comment type="similarity">
    <text evidence="4">Belongs to the ZNRF3 family.</text>
</comment>
<dbReference type="GO" id="GO:0072089">
    <property type="term" value="P:stem cell proliferation"/>
    <property type="evidence" value="ECO:0007669"/>
    <property type="project" value="Ensembl"/>
</dbReference>
<dbReference type="InterPro" id="IPR051073">
    <property type="entry name" value="ZNRF3_Arkadia_E3_ligases"/>
</dbReference>
<feature type="compositionally biased region" description="Polar residues" evidence="22">
    <location>
        <begin position="748"/>
        <end position="760"/>
    </location>
</feature>
<evidence type="ECO:0000256" key="2">
    <source>
        <dbReference type="ARBA" id="ARBA00004251"/>
    </source>
</evidence>
<dbReference type="Ensembl" id="ENSBIXT00005015390.1">
    <property type="protein sequence ID" value="ENSBIXP00005027956.1"/>
    <property type="gene ID" value="ENSBIXG00005029754.1"/>
</dbReference>
<keyword evidence="7" id="KW-0808">Transferase</keyword>
<dbReference type="GO" id="GO:0006511">
    <property type="term" value="P:ubiquitin-dependent protein catabolic process"/>
    <property type="evidence" value="ECO:0007669"/>
    <property type="project" value="Ensembl"/>
</dbReference>
<evidence type="ECO:0000256" key="12">
    <source>
        <dbReference type="ARBA" id="ARBA00022771"/>
    </source>
</evidence>
<evidence type="ECO:0000313" key="26">
    <source>
        <dbReference type="Proteomes" id="UP000429181"/>
    </source>
</evidence>
<dbReference type="GO" id="GO:0016567">
    <property type="term" value="P:protein ubiquitination"/>
    <property type="evidence" value="ECO:0007669"/>
    <property type="project" value="UniProtKB-UniPathway"/>
</dbReference>
<dbReference type="Gene3D" id="3.50.30.30">
    <property type="match status" value="1"/>
</dbReference>
<comment type="function">
    <text evidence="18">E3 ubiquitin-protein ligase that acts as a negative regulator of the Wnt signaling pathway by mediating the ubiquitination and subsequent degradation of Wnt receptor complex components Frizzled and LRP6. Acts on both canonical and non-canonical Wnt signaling pathway. Acts as a tumor suppressor in the intestinal stem cell zone by inhibiting the Wnt signaling pathway, thereby restricting the size of the intestinal stem cell zone. Along with RSPO2 and RNF43, constitutes a master switch that governs limb specification.</text>
</comment>
<dbReference type="FunFam" id="3.30.40.10:FF:000075">
    <property type="entry name" value="Putative e3 ubiquitin-protein ligase rnf43"/>
    <property type="match status" value="1"/>
</dbReference>
<dbReference type="GO" id="GO:0005109">
    <property type="term" value="F:frizzled binding"/>
    <property type="evidence" value="ECO:0007669"/>
    <property type="project" value="Ensembl"/>
</dbReference>
<evidence type="ECO:0000256" key="13">
    <source>
        <dbReference type="ARBA" id="ARBA00022786"/>
    </source>
</evidence>
<evidence type="ECO:0000256" key="22">
    <source>
        <dbReference type="SAM" id="MobiDB-lite"/>
    </source>
</evidence>
<name>A0A4W2HAP7_BOBOX</name>
<evidence type="ECO:0000259" key="24">
    <source>
        <dbReference type="PROSITE" id="PS50089"/>
    </source>
</evidence>
<dbReference type="GO" id="GO:2000095">
    <property type="term" value="P:regulation of Wnt signaling pathway, planar cell polarity pathway"/>
    <property type="evidence" value="ECO:0007669"/>
    <property type="project" value="Ensembl"/>
</dbReference>
<reference evidence="25 26" key="1">
    <citation type="submission" date="2018-11" db="EMBL/GenBank/DDBJ databases">
        <title>Haplotype-resolved cattle genomes.</title>
        <authorList>
            <person name="Low W.Y."/>
            <person name="Tearle R."/>
            <person name="Bickhart D.M."/>
            <person name="Rosen B.D."/>
            <person name="Koren S."/>
            <person name="Rhie A."/>
            <person name="Hiendleder S."/>
            <person name="Phillippy A.M."/>
            <person name="Smith T.P.L."/>
            <person name="Williams J.L."/>
        </authorList>
    </citation>
    <scope>NUCLEOTIDE SEQUENCE [LARGE SCALE GENOMIC DNA]</scope>
</reference>
<dbReference type="SUPFAM" id="SSF57850">
    <property type="entry name" value="RING/U-box"/>
    <property type="match status" value="1"/>
</dbReference>
<proteinExistence type="inferred from homology"/>
<accession>A0A4W2HAP7</accession>
<evidence type="ECO:0000256" key="15">
    <source>
        <dbReference type="ARBA" id="ARBA00022989"/>
    </source>
</evidence>
<comment type="catalytic activity">
    <reaction evidence="1">
        <text>S-ubiquitinyl-[E2 ubiquitin-conjugating enzyme]-L-cysteine + [acceptor protein]-L-lysine = [E2 ubiquitin-conjugating enzyme]-L-cysteine + N(6)-ubiquitinyl-[acceptor protein]-L-lysine.</text>
        <dbReference type="EC" id="2.3.2.27"/>
    </reaction>
</comment>
<dbReference type="CDD" id="cd16799">
    <property type="entry name" value="RING-H2_ZNRF3"/>
    <property type="match status" value="1"/>
</dbReference>
<evidence type="ECO:0000256" key="16">
    <source>
        <dbReference type="ARBA" id="ARBA00023136"/>
    </source>
</evidence>
<dbReference type="Pfam" id="PF13639">
    <property type="entry name" value="zf-RING_2"/>
    <property type="match status" value="1"/>
</dbReference>
<evidence type="ECO:0000256" key="9">
    <source>
        <dbReference type="ARBA" id="ARBA00022692"/>
    </source>
</evidence>
<feature type="compositionally biased region" description="Low complexity" evidence="22">
    <location>
        <begin position="714"/>
        <end position="747"/>
    </location>
</feature>
<dbReference type="InterPro" id="IPR013083">
    <property type="entry name" value="Znf_RING/FYVE/PHD"/>
</dbReference>
<evidence type="ECO:0000256" key="19">
    <source>
        <dbReference type="ARBA" id="ARBA00069169"/>
    </source>
</evidence>
<evidence type="ECO:0000256" key="17">
    <source>
        <dbReference type="ARBA" id="ARBA00029838"/>
    </source>
</evidence>
<dbReference type="SMART" id="SM00184">
    <property type="entry name" value="RING"/>
    <property type="match status" value="1"/>
</dbReference>
<keyword evidence="12 21" id="KW-0863">Zinc-finger</keyword>
<evidence type="ECO:0000256" key="18">
    <source>
        <dbReference type="ARBA" id="ARBA00056485"/>
    </source>
</evidence>
<comment type="subcellular location">
    <subcellularLocation>
        <location evidence="2">Cell membrane</location>
        <topology evidence="2">Single-pass type I membrane protein</topology>
    </subcellularLocation>
</comment>
<dbReference type="InterPro" id="IPR040700">
    <property type="entry name" value="ZNRF-3_ecto"/>
</dbReference>
<keyword evidence="16 23" id="KW-0472">Membrane</keyword>
<sequence length="1028" mass="109555">METGKRERKDTFPSSPPFPCLVFNSAHSLTPQFLTLLLSLKETEGTLGYLSSGGAVPLLSPLEELSLGVRSQVGAWGSGICVCAPSRHPPPSLQLSSLCTMRLLTFSISSCFSSVPSLAWQPQINCFLLGISYEHPIEIKNSRGRGPTDLEMFSLPPGLGLWLDWSHLLSWESGQLMKSRGPETSLPMHPLGLCNNNDEEDLYEYGWVGVVKLEQPELDPKPCLTVLGKAKRAVQRGATAVIFDVSENPEAIDQLNQGSEDPLKRPVVYVKGADAIKLMNIVNKQKVARARIQHRPPRQPTEYFDMGIFLAFFVVVSLVCLILLVKIKLKQRRSQNSMNRLAVQALEKMETRKFNSKSKGRREGSCGALDTLSSSSTSDCAICLEKYIDGEELRVIPCTHRFHRKCVDPWLLQHHTCPHCRHNIIEQKGNPSGVCVETSSLARGRQQRVILPVHYPGRVHRAGAVPTYPTRTSMDAHGNPVTLLTVDRRGEQGLFSPQTPAYIRGYPPLHLDHGLAAHRCGLEHRPYSPAPPFRRPKFGGRSFSKAACFSQYETMYQHYYFRGLSYPEPEGQPPPSLAPGSPARAFPPGGGGGGGSLLFAPAAPASPLESGSASSFSCYHGHRSVCSGYLADGPGSDSSSSSSSSGSSGQCRCSSSDSVVDCTEVSNQGVYGSCSTFRSSLSSDYDPFVYRSRSPCRAGDVGGSGRGPMVRLDGSPAPEEPPAAARGPSAARGEPWPGPASVSASASGDQLSTCSLEMNYSSSSSLEPRGPHSSTSQGGLEASPSAAPDLRRTWKGAREGPSCACCCEPRAPAPEPSAGAAGGGALYLGPPPCEGCGPPGGESQPASSQGLYGLHPDHLPRTDGVKYEGLPCCFYEEKQVARGRGGSGCYTEDCSVRVQYTLAQEPPVGCHPGARDLSQRVPIIPEDVDSDLGLPSDCQGTRGLGPWGGTLPGPDALWPHRGLGAAQEERVLCCPARAPRPPGCPPEDVGAPGASSPRALRDTRESSATSPKAAGLISRPVDSGSPGA</sequence>
<evidence type="ECO:0000256" key="10">
    <source>
        <dbReference type="ARBA" id="ARBA00022723"/>
    </source>
</evidence>
<dbReference type="GO" id="GO:0016055">
    <property type="term" value="P:Wnt signaling pathway"/>
    <property type="evidence" value="ECO:0007669"/>
    <property type="project" value="UniProtKB-KW"/>
</dbReference>
<dbReference type="FunFam" id="3.50.30.30:FF:000018">
    <property type="entry name" value="E3 ubiquitin-protein ligase ZNRF3"/>
    <property type="match status" value="1"/>
</dbReference>
<dbReference type="EC" id="2.3.2.27" evidence="5"/>
<keyword evidence="8" id="KW-0879">Wnt signaling pathway</keyword>
<dbReference type="InterPro" id="IPR001841">
    <property type="entry name" value="Znf_RING"/>
</dbReference>
<evidence type="ECO:0000256" key="1">
    <source>
        <dbReference type="ARBA" id="ARBA00000900"/>
    </source>
</evidence>